<feature type="compositionally biased region" description="Low complexity" evidence="1">
    <location>
        <begin position="32"/>
        <end position="46"/>
    </location>
</feature>
<dbReference type="AlphaFoldDB" id="A0A0N7LVE7"/>
<dbReference type="Proteomes" id="UP000051587">
    <property type="component" value="Unassembled WGS sequence"/>
</dbReference>
<proteinExistence type="predicted"/>
<evidence type="ECO:0000313" key="4">
    <source>
        <dbReference type="Proteomes" id="UP000051587"/>
    </source>
</evidence>
<organism evidence="3 4">
    <name type="scientific">Thalassovita gelatinovora</name>
    <name type="common">Thalassobius gelatinovorus</name>
    <dbReference type="NCBI Taxonomy" id="53501"/>
    <lineage>
        <taxon>Bacteria</taxon>
        <taxon>Pseudomonadati</taxon>
        <taxon>Pseudomonadota</taxon>
        <taxon>Alphaproteobacteria</taxon>
        <taxon>Rhodobacterales</taxon>
        <taxon>Roseobacteraceae</taxon>
        <taxon>Thalassovita</taxon>
    </lineage>
</organism>
<reference evidence="3 4" key="1">
    <citation type="submission" date="2015-09" db="EMBL/GenBank/DDBJ databases">
        <authorList>
            <consortium name="Swine Surveillance"/>
        </authorList>
    </citation>
    <scope>NUCLEOTIDE SEQUENCE [LARGE SCALE GENOMIC DNA]</scope>
    <source>
        <strain evidence="3 4">CECT 4357</strain>
    </source>
</reference>
<feature type="chain" id="PRO_5006015636" evidence="2">
    <location>
        <begin position="23"/>
        <end position="170"/>
    </location>
</feature>
<evidence type="ECO:0000313" key="3">
    <source>
        <dbReference type="EMBL" id="CUH66090.1"/>
    </source>
</evidence>
<name>A0A0N7LVE7_THAGE</name>
<feature type="region of interest" description="Disordered" evidence="1">
    <location>
        <begin position="29"/>
        <end position="48"/>
    </location>
</feature>
<protein>
    <submittedName>
        <fullName evidence="3">Uncharacterized protein</fullName>
    </submittedName>
</protein>
<keyword evidence="2" id="KW-0732">Signal</keyword>
<evidence type="ECO:0000256" key="1">
    <source>
        <dbReference type="SAM" id="MobiDB-lite"/>
    </source>
</evidence>
<dbReference type="EMBL" id="CYSA01000019">
    <property type="protein sequence ID" value="CUH66090.1"/>
    <property type="molecule type" value="Genomic_DNA"/>
</dbReference>
<keyword evidence="4" id="KW-1185">Reference proteome</keyword>
<sequence length="170" mass="18289">MWKPIAVLAAVGSVSAHLMVLANYSGPEGATSSSASAAPQPKAQASRNVAQTIRIGPDSGAEQGPAVKIAHETFFRFPEGTRIVSKTSTDSLMIIDLAIPMDREALLAEIEAAVNQTPYGKKMQQQEQHNSIKLEFWSNDGSGQIVLDEISDKKTSASIRIYGQDLFSRT</sequence>
<feature type="signal peptide" evidence="2">
    <location>
        <begin position="1"/>
        <end position="22"/>
    </location>
</feature>
<accession>A0A0N7LVE7</accession>
<gene>
    <name evidence="3" type="ORF">TG4357_02230</name>
</gene>
<evidence type="ECO:0000256" key="2">
    <source>
        <dbReference type="SAM" id="SignalP"/>
    </source>
</evidence>